<keyword evidence="1" id="KW-0732">Signal</keyword>
<organism evidence="3 4">
    <name type="scientific">Chthoniobacter flavus Ellin428</name>
    <dbReference type="NCBI Taxonomy" id="497964"/>
    <lineage>
        <taxon>Bacteria</taxon>
        <taxon>Pseudomonadati</taxon>
        <taxon>Verrucomicrobiota</taxon>
        <taxon>Spartobacteria</taxon>
        <taxon>Chthoniobacterales</taxon>
        <taxon>Chthoniobacteraceae</taxon>
        <taxon>Chthoniobacter</taxon>
    </lineage>
</organism>
<dbReference type="RefSeq" id="WP_006981470.1">
    <property type="nucleotide sequence ID" value="NZ_ABVL01000013.1"/>
</dbReference>
<dbReference type="InterPro" id="IPR029010">
    <property type="entry name" value="ThuA-like"/>
</dbReference>
<feature type="signal peptide" evidence="1">
    <location>
        <begin position="1"/>
        <end position="23"/>
    </location>
</feature>
<dbReference type="PANTHER" id="PTHR40469">
    <property type="entry name" value="SECRETED GLYCOSYL HYDROLASE"/>
    <property type="match status" value="1"/>
</dbReference>
<dbReference type="Pfam" id="PF06283">
    <property type="entry name" value="ThuA"/>
    <property type="match status" value="1"/>
</dbReference>
<dbReference type="eggNOG" id="COG3828">
    <property type="taxonomic scope" value="Bacteria"/>
</dbReference>
<sequence length="289" mass="31832" precursor="true">MKTLVLPTLVALFLPLTVASVRGADAVKPIKALLITGGCCHDYVKQKEILREGLEARANIVVDEVYSSDKTDSPAFPMIYGNPNYAKGYDVIIHDECASRTSGLTTQAENEAVIKSILKPHREDGIPGVNLHCGVHAYRAKDSPWFEYLGLESRKHDAQEPIAVTYIDKESPITKGLADWTTIKEEHYNNVHIFDTAHPLARGKQTVHVKQKNPDGTTTITGDRTDDWVDVWTNIYNGKTRVFSTTIGHNTETVADPRYLDLVTRGLLWATGHLNDDGTPAPGYGPGGK</sequence>
<dbReference type="InterPro" id="IPR029062">
    <property type="entry name" value="Class_I_gatase-like"/>
</dbReference>
<evidence type="ECO:0000313" key="4">
    <source>
        <dbReference type="Proteomes" id="UP000005824"/>
    </source>
</evidence>
<dbReference type="Gene3D" id="3.40.50.880">
    <property type="match status" value="1"/>
</dbReference>
<name>B4D5F7_9BACT</name>
<comment type="caution">
    <text evidence="3">The sequence shown here is derived from an EMBL/GenBank/DDBJ whole genome shotgun (WGS) entry which is preliminary data.</text>
</comment>
<dbReference type="STRING" id="497964.CfE428DRAFT_4146"/>
<protein>
    <recommendedName>
        <fullName evidence="2">ThuA-like domain-containing protein</fullName>
    </recommendedName>
</protein>
<proteinExistence type="predicted"/>
<feature type="chain" id="PRO_5002800457" description="ThuA-like domain-containing protein" evidence="1">
    <location>
        <begin position="24"/>
        <end position="289"/>
    </location>
</feature>
<dbReference type="PANTHER" id="PTHR40469:SF2">
    <property type="entry name" value="GALACTOSE-BINDING DOMAIN-LIKE SUPERFAMILY PROTEIN"/>
    <property type="match status" value="1"/>
</dbReference>
<evidence type="ECO:0000313" key="3">
    <source>
        <dbReference type="EMBL" id="EDY18362.1"/>
    </source>
</evidence>
<keyword evidence="4" id="KW-1185">Reference proteome</keyword>
<dbReference type="SUPFAM" id="SSF52317">
    <property type="entry name" value="Class I glutamine amidotransferase-like"/>
    <property type="match status" value="1"/>
</dbReference>
<dbReference type="Proteomes" id="UP000005824">
    <property type="component" value="Unassembled WGS sequence"/>
</dbReference>
<feature type="domain" description="ThuA-like" evidence="2">
    <location>
        <begin position="33"/>
        <end position="270"/>
    </location>
</feature>
<dbReference type="EMBL" id="ABVL01000013">
    <property type="protein sequence ID" value="EDY18362.1"/>
    <property type="molecule type" value="Genomic_DNA"/>
</dbReference>
<accession>B4D5F7</accession>
<dbReference type="InParanoid" id="B4D5F7"/>
<dbReference type="AlphaFoldDB" id="B4D5F7"/>
<reference evidence="3 4" key="1">
    <citation type="journal article" date="2011" name="J. Bacteriol.">
        <title>Genome sequence of Chthoniobacter flavus Ellin428, an aerobic heterotrophic soil bacterium.</title>
        <authorList>
            <person name="Kant R."/>
            <person name="van Passel M.W."/>
            <person name="Palva A."/>
            <person name="Lucas S."/>
            <person name="Lapidus A."/>
            <person name="Glavina Del Rio T."/>
            <person name="Dalin E."/>
            <person name="Tice H."/>
            <person name="Bruce D."/>
            <person name="Goodwin L."/>
            <person name="Pitluck S."/>
            <person name="Larimer F.W."/>
            <person name="Land M.L."/>
            <person name="Hauser L."/>
            <person name="Sangwan P."/>
            <person name="de Vos W.M."/>
            <person name="Janssen P.H."/>
            <person name="Smidt H."/>
        </authorList>
    </citation>
    <scope>NUCLEOTIDE SEQUENCE [LARGE SCALE GENOMIC DNA]</scope>
    <source>
        <strain evidence="3 4">Ellin428</strain>
    </source>
</reference>
<evidence type="ECO:0000259" key="2">
    <source>
        <dbReference type="Pfam" id="PF06283"/>
    </source>
</evidence>
<gene>
    <name evidence="3" type="ORF">CfE428DRAFT_4146</name>
</gene>
<evidence type="ECO:0000256" key="1">
    <source>
        <dbReference type="SAM" id="SignalP"/>
    </source>
</evidence>